<evidence type="ECO:0000313" key="3">
    <source>
        <dbReference type="EMBL" id="SVB37658.1"/>
    </source>
</evidence>
<gene>
    <name evidence="3" type="ORF">METZ01_LOCUS190512</name>
</gene>
<feature type="transmembrane region" description="Helical" evidence="1">
    <location>
        <begin position="21"/>
        <end position="42"/>
    </location>
</feature>
<dbReference type="Pfam" id="PF13937">
    <property type="entry name" value="DUF4212"/>
    <property type="match status" value="1"/>
</dbReference>
<evidence type="ECO:0000259" key="2">
    <source>
        <dbReference type="Pfam" id="PF13937"/>
    </source>
</evidence>
<keyword evidence="1" id="KW-0472">Membrane</keyword>
<feature type="domain" description="Sodium symporter small subunit" evidence="2">
    <location>
        <begin position="11"/>
        <end position="87"/>
    </location>
</feature>
<organism evidence="3">
    <name type="scientific">marine metagenome</name>
    <dbReference type="NCBI Taxonomy" id="408172"/>
    <lineage>
        <taxon>unclassified sequences</taxon>
        <taxon>metagenomes</taxon>
        <taxon>ecological metagenomes</taxon>
    </lineage>
</organism>
<dbReference type="InterPro" id="IPR019886">
    <property type="entry name" value="Na_symporter_ssu"/>
</dbReference>
<keyword evidence="1" id="KW-0812">Transmembrane</keyword>
<dbReference type="AlphaFoldDB" id="A0A382DGZ5"/>
<dbReference type="NCBIfam" id="TIGR03647">
    <property type="entry name" value="Na_symport_sm"/>
    <property type="match status" value="1"/>
</dbReference>
<sequence>MADKPSPEDNRRAYWRENLTIVAILLSVWFVVSLLLSVVFVDELNDIRLGGFRLGFWIAQQGSLYTFVVLIFIYVWAMNRLDRKYGLEEENKDETTGKDDE</sequence>
<name>A0A382DGZ5_9ZZZZ</name>
<reference evidence="3" key="1">
    <citation type="submission" date="2018-05" db="EMBL/GenBank/DDBJ databases">
        <authorList>
            <person name="Lanie J.A."/>
            <person name="Ng W.-L."/>
            <person name="Kazmierczak K.M."/>
            <person name="Andrzejewski T.M."/>
            <person name="Davidsen T.M."/>
            <person name="Wayne K.J."/>
            <person name="Tettelin H."/>
            <person name="Glass J.I."/>
            <person name="Rusch D."/>
            <person name="Podicherti R."/>
            <person name="Tsui H.-C.T."/>
            <person name="Winkler M.E."/>
        </authorList>
    </citation>
    <scope>NUCLEOTIDE SEQUENCE</scope>
</reference>
<proteinExistence type="predicted"/>
<protein>
    <recommendedName>
        <fullName evidence="2">Sodium symporter small subunit domain-containing protein</fullName>
    </recommendedName>
</protein>
<keyword evidence="1" id="KW-1133">Transmembrane helix</keyword>
<feature type="transmembrane region" description="Helical" evidence="1">
    <location>
        <begin position="54"/>
        <end position="77"/>
    </location>
</feature>
<dbReference type="EMBL" id="UINC01039328">
    <property type="protein sequence ID" value="SVB37658.1"/>
    <property type="molecule type" value="Genomic_DNA"/>
</dbReference>
<accession>A0A382DGZ5</accession>
<evidence type="ECO:0000256" key="1">
    <source>
        <dbReference type="SAM" id="Phobius"/>
    </source>
</evidence>